<gene>
    <name evidence="2" type="ORF">NQ317_017645</name>
</gene>
<dbReference type="PANTHER" id="PTHR21579">
    <property type="entry name" value="PROTEIN TINCAR"/>
    <property type="match status" value="1"/>
</dbReference>
<dbReference type="EMBL" id="JAPWTJ010000438">
    <property type="protein sequence ID" value="KAJ8978442.1"/>
    <property type="molecule type" value="Genomic_DNA"/>
</dbReference>
<evidence type="ECO:0000313" key="3">
    <source>
        <dbReference type="Proteomes" id="UP001162164"/>
    </source>
</evidence>
<organism evidence="2 3">
    <name type="scientific">Molorchus minor</name>
    <dbReference type="NCBI Taxonomy" id="1323400"/>
    <lineage>
        <taxon>Eukaryota</taxon>
        <taxon>Metazoa</taxon>
        <taxon>Ecdysozoa</taxon>
        <taxon>Arthropoda</taxon>
        <taxon>Hexapoda</taxon>
        <taxon>Insecta</taxon>
        <taxon>Pterygota</taxon>
        <taxon>Neoptera</taxon>
        <taxon>Endopterygota</taxon>
        <taxon>Coleoptera</taxon>
        <taxon>Polyphaga</taxon>
        <taxon>Cucujiformia</taxon>
        <taxon>Chrysomeloidea</taxon>
        <taxon>Cerambycidae</taxon>
        <taxon>Lamiinae</taxon>
        <taxon>Monochamini</taxon>
        <taxon>Molorchus</taxon>
    </lineage>
</organism>
<keyword evidence="1" id="KW-0812">Transmembrane</keyword>
<keyword evidence="1" id="KW-1133">Transmembrane helix</keyword>
<accession>A0ABQ9JM05</accession>
<protein>
    <submittedName>
        <fullName evidence="2">Uncharacterized protein</fullName>
    </submittedName>
</protein>
<keyword evidence="3" id="KW-1185">Reference proteome</keyword>
<dbReference type="PANTHER" id="PTHR21579:SF20">
    <property type="entry name" value="PROTEIN TINCAR"/>
    <property type="match status" value="1"/>
</dbReference>
<comment type="caution">
    <text evidence="2">The sequence shown here is derived from an EMBL/GenBank/DDBJ whole genome shotgun (WGS) entry which is preliminary data.</text>
</comment>
<dbReference type="Proteomes" id="UP001162164">
    <property type="component" value="Unassembled WGS sequence"/>
</dbReference>
<proteinExistence type="predicted"/>
<name>A0ABQ9JM05_9CUCU</name>
<dbReference type="InterPro" id="IPR053291">
    <property type="entry name" value="Ommatidial_diff-associated"/>
</dbReference>
<evidence type="ECO:0000256" key="1">
    <source>
        <dbReference type="SAM" id="Phobius"/>
    </source>
</evidence>
<evidence type="ECO:0000313" key="2">
    <source>
        <dbReference type="EMBL" id="KAJ8978442.1"/>
    </source>
</evidence>
<keyword evidence="1" id="KW-0472">Membrane</keyword>
<sequence length="103" mass="11379">MHPCISDSLDVRYETNEQFGLLPFLNQERERKVITLKEEGNSNLWSYFTHCAALCVLLSIGIATAPLIHDYTVMYKGSLDDITLVCIIGSILHLSSGSLSGCS</sequence>
<feature type="transmembrane region" description="Helical" evidence="1">
    <location>
        <begin position="47"/>
        <end position="68"/>
    </location>
</feature>
<reference evidence="2" key="1">
    <citation type="journal article" date="2023" name="Insect Mol. Biol.">
        <title>Genome sequencing provides insights into the evolution of gene families encoding plant cell wall-degrading enzymes in longhorned beetles.</title>
        <authorList>
            <person name="Shin N.R."/>
            <person name="Okamura Y."/>
            <person name="Kirsch R."/>
            <person name="Pauchet Y."/>
        </authorList>
    </citation>
    <scope>NUCLEOTIDE SEQUENCE</scope>
    <source>
        <strain evidence="2">MMC_N1</strain>
    </source>
</reference>